<proteinExistence type="predicted"/>
<accession>A0ABQ6F7G3</accession>
<keyword evidence="2" id="KW-1185">Reference proteome</keyword>
<organism evidence="1 2">
    <name type="scientific">Zoogloea oryzae</name>
    <dbReference type="NCBI Taxonomy" id="310767"/>
    <lineage>
        <taxon>Bacteria</taxon>
        <taxon>Pseudomonadati</taxon>
        <taxon>Pseudomonadota</taxon>
        <taxon>Betaproteobacteria</taxon>
        <taxon>Rhodocyclales</taxon>
        <taxon>Zoogloeaceae</taxon>
        <taxon>Zoogloea</taxon>
    </lineage>
</organism>
<evidence type="ECO:0000313" key="2">
    <source>
        <dbReference type="Proteomes" id="UP001157167"/>
    </source>
</evidence>
<dbReference type="RefSeq" id="WP_284186382.1">
    <property type="nucleotide sequence ID" value="NZ_BSPX01000002.1"/>
</dbReference>
<evidence type="ECO:0000313" key="1">
    <source>
        <dbReference type="EMBL" id="GLT20790.1"/>
    </source>
</evidence>
<protein>
    <submittedName>
        <fullName evidence="1">Uncharacterized protein</fullName>
    </submittedName>
</protein>
<comment type="caution">
    <text evidence="1">The sequence shown here is derived from an EMBL/GenBank/DDBJ whole genome shotgun (WGS) entry which is preliminary data.</text>
</comment>
<name>A0ABQ6F7G3_9RHOO</name>
<dbReference type="EMBL" id="BSPX01000002">
    <property type="protein sequence ID" value="GLT20790.1"/>
    <property type="molecule type" value="Genomic_DNA"/>
</dbReference>
<gene>
    <name evidence="1" type="ORF">GCM10007933_02420</name>
</gene>
<reference evidence="2" key="1">
    <citation type="journal article" date="2019" name="Int. J. Syst. Evol. Microbiol.">
        <title>The Global Catalogue of Microorganisms (GCM) 10K type strain sequencing project: providing services to taxonomists for standard genome sequencing and annotation.</title>
        <authorList>
            <consortium name="The Broad Institute Genomics Platform"/>
            <consortium name="The Broad Institute Genome Sequencing Center for Infectious Disease"/>
            <person name="Wu L."/>
            <person name="Ma J."/>
        </authorList>
    </citation>
    <scope>NUCLEOTIDE SEQUENCE [LARGE SCALE GENOMIC DNA]</scope>
    <source>
        <strain evidence="2">NBRC 102407</strain>
    </source>
</reference>
<dbReference type="Proteomes" id="UP001157167">
    <property type="component" value="Unassembled WGS sequence"/>
</dbReference>
<sequence>MRFKVREGFVIHHRRLVKVPGLVDGEETIEVQVSSYYAKQVVDFDPDEAREHAHKLEPFDKEAKAWLEGLAVAFDAPVAAPAAAPAGASLEQLVALMAEAIKLAAAAPASAPADQGGASGG</sequence>